<dbReference type="AlphaFoldDB" id="C8NH80"/>
<organism evidence="2 3">
    <name type="scientific">Granulicatella adiacens ATCC 49175</name>
    <dbReference type="NCBI Taxonomy" id="638301"/>
    <lineage>
        <taxon>Bacteria</taxon>
        <taxon>Bacillati</taxon>
        <taxon>Bacillota</taxon>
        <taxon>Bacilli</taxon>
        <taxon>Lactobacillales</taxon>
        <taxon>Carnobacteriaceae</taxon>
        <taxon>Granulicatella</taxon>
    </lineage>
</organism>
<gene>
    <name evidence="2" type="ORF">HMPREF0444_1275</name>
</gene>
<keyword evidence="3" id="KW-1185">Reference proteome</keyword>
<proteinExistence type="predicted"/>
<dbReference type="Pfam" id="PF21805">
    <property type="entry name" value="Imm5_like"/>
    <property type="match status" value="1"/>
</dbReference>
<dbReference type="STRING" id="638301.HMPREF0444_1275"/>
<evidence type="ECO:0000259" key="1">
    <source>
        <dbReference type="Pfam" id="PF21805"/>
    </source>
</evidence>
<dbReference type="eggNOG" id="ENOG50319NA">
    <property type="taxonomic scope" value="Bacteria"/>
</dbReference>
<feature type="domain" description="Imm-5-like" evidence="1">
    <location>
        <begin position="44"/>
        <end position="170"/>
    </location>
</feature>
<comment type="caution">
    <text evidence="2">The sequence shown here is derived from an EMBL/GenBank/DDBJ whole genome shotgun (WGS) entry which is preliminary data.</text>
</comment>
<evidence type="ECO:0000313" key="2">
    <source>
        <dbReference type="EMBL" id="EEW37057.1"/>
    </source>
</evidence>
<accession>C8NH80</accession>
<evidence type="ECO:0000313" key="3">
    <source>
        <dbReference type="Proteomes" id="UP000005926"/>
    </source>
</evidence>
<reference evidence="2 3" key="1">
    <citation type="submission" date="2009-08" db="EMBL/GenBank/DDBJ databases">
        <authorList>
            <person name="Muzny D."/>
            <person name="Qin X."/>
            <person name="Deng J."/>
            <person name="Jiang H."/>
            <person name="Liu Y."/>
            <person name="Qu J."/>
            <person name="Song X.-Z."/>
            <person name="Zhang L."/>
            <person name="Thornton R."/>
            <person name="Coyle M."/>
            <person name="Francisco L."/>
            <person name="Jackson L."/>
            <person name="Javaid M."/>
            <person name="Korchina V."/>
            <person name="Kovar C."/>
            <person name="Mata R."/>
            <person name="Mathew T."/>
            <person name="Ngo R."/>
            <person name="Nguyen L."/>
            <person name="Nguyen N."/>
            <person name="Okwuonu G."/>
            <person name="Ongeri F."/>
            <person name="Pham C."/>
            <person name="Simmons D."/>
            <person name="Wilczek-Boney K."/>
            <person name="Hale W."/>
            <person name="Jakkamsetti A."/>
            <person name="Pham P."/>
            <person name="Ruth R."/>
            <person name="San Lucas F."/>
            <person name="Warren J."/>
            <person name="Zhang J."/>
            <person name="Zhao Z."/>
            <person name="Zhou C."/>
            <person name="Zhu D."/>
            <person name="Lee S."/>
            <person name="Bess C."/>
            <person name="Blankenburg K."/>
            <person name="Forbes L."/>
            <person name="Fu Q."/>
            <person name="Gubbala S."/>
            <person name="Hirani K."/>
            <person name="Jayaseelan J.C."/>
            <person name="Lara F."/>
            <person name="Munidasa M."/>
            <person name="Palculict T."/>
            <person name="Patil S."/>
            <person name="Pu L.-L."/>
            <person name="Saada N."/>
            <person name="Tang L."/>
            <person name="Weissenberger G."/>
            <person name="Zhu Y."/>
            <person name="Hemphill L."/>
            <person name="Shang Y."/>
            <person name="Youmans B."/>
            <person name="Ayvaz T."/>
            <person name="Ross M."/>
            <person name="Santibanez J."/>
            <person name="Aqrawi P."/>
            <person name="Gross S."/>
            <person name="Joshi V."/>
            <person name="Fowler G."/>
            <person name="Nazareth L."/>
            <person name="Reid J."/>
            <person name="Worley K."/>
            <person name="Petrosino J."/>
            <person name="Highlander S."/>
            <person name="Gibbs R."/>
        </authorList>
    </citation>
    <scope>NUCLEOTIDE SEQUENCE [LARGE SCALE GENOMIC DNA]</scope>
    <source>
        <strain evidence="2 3">ATCC 49175</strain>
    </source>
</reference>
<dbReference type="EMBL" id="ACKZ01000020">
    <property type="protein sequence ID" value="EEW37057.1"/>
    <property type="molecule type" value="Genomic_DNA"/>
</dbReference>
<dbReference type="HOGENOM" id="CLU_110620_2_0_9"/>
<sequence length="179" mass="20930">MKPEEYSWNEWERNRYINGDVKVPSEYKIKVTDIPQKRLELEKLLEQLPHKEIARWAVENARRFIEDIENFADKESILEETLNVFQQRLEGKISAYQLCQAGFLANTLSKRSKADISKFAARVYAQAIASAHMRGHAMVSSDYAIKVIQLKDPKDLDRVRVERERQISLAQDFLKKVGY</sequence>
<protein>
    <recommendedName>
        <fullName evidence="1">Imm-5-like domain-containing protein</fullName>
    </recommendedName>
</protein>
<dbReference type="Proteomes" id="UP000005926">
    <property type="component" value="Unassembled WGS sequence"/>
</dbReference>
<dbReference type="InterPro" id="IPR048667">
    <property type="entry name" value="Imm5-like"/>
</dbReference>
<dbReference type="RefSeq" id="WP_005607577.1">
    <property type="nucleotide sequence ID" value="NZ_CP102283.1"/>
</dbReference>
<dbReference type="GeneID" id="78412024"/>
<name>C8NH80_9LACT</name>